<sequence length="76" mass="8714">MALCAEDLERIRQIISEERNALAREIAREVVSGQRRQEFAAYDVTLDFDQVAKIQRAKLRERQRAKRATKAAAKGV</sequence>
<name>A0ABS0YL52_9BACT</name>
<reference evidence="1 2" key="1">
    <citation type="submission" date="2020-12" db="EMBL/GenBank/DDBJ databases">
        <title>Geomonas sp. Red259, isolated from paddy soil.</title>
        <authorList>
            <person name="Xu Z."/>
            <person name="Zhang Z."/>
            <person name="Masuda Y."/>
            <person name="Itoh H."/>
            <person name="Senoo K."/>
        </authorList>
    </citation>
    <scope>NUCLEOTIDE SEQUENCE [LARGE SCALE GENOMIC DNA]</scope>
    <source>
        <strain evidence="1 2">Red259</strain>
    </source>
</reference>
<gene>
    <name evidence="1" type="ORF">JFN90_00600</name>
</gene>
<proteinExistence type="predicted"/>
<dbReference type="EMBL" id="JAEMHK010000001">
    <property type="protein sequence ID" value="MBJ6798625.1"/>
    <property type="molecule type" value="Genomic_DNA"/>
</dbReference>
<comment type="caution">
    <text evidence="1">The sequence shown here is derived from an EMBL/GenBank/DDBJ whole genome shotgun (WGS) entry which is preliminary data.</text>
</comment>
<evidence type="ECO:0000313" key="1">
    <source>
        <dbReference type="EMBL" id="MBJ6798625.1"/>
    </source>
</evidence>
<keyword evidence="2" id="KW-1185">Reference proteome</keyword>
<organism evidence="1 2">
    <name type="scientific">Geomonas propionica</name>
    <dbReference type="NCBI Taxonomy" id="2798582"/>
    <lineage>
        <taxon>Bacteria</taxon>
        <taxon>Pseudomonadati</taxon>
        <taxon>Thermodesulfobacteriota</taxon>
        <taxon>Desulfuromonadia</taxon>
        <taxon>Geobacterales</taxon>
        <taxon>Geobacteraceae</taxon>
        <taxon>Geomonas</taxon>
    </lineage>
</organism>
<dbReference type="RefSeq" id="WP_199393163.1">
    <property type="nucleotide sequence ID" value="NZ_JAEMHK010000001.1"/>
</dbReference>
<accession>A0ABS0YL52</accession>
<dbReference type="Proteomes" id="UP000641025">
    <property type="component" value="Unassembled WGS sequence"/>
</dbReference>
<protein>
    <submittedName>
        <fullName evidence="1">Uncharacterized protein</fullName>
    </submittedName>
</protein>
<evidence type="ECO:0000313" key="2">
    <source>
        <dbReference type="Proteomes" id="UP000641025"/>
    </source>
</evidence>